<dbReference type="PANTHER" id="PTHR30055:SF235">
    <property type="entry name" value="TRANSCRIPTIONAL REGULATORY PROTEIN"/>
    <property type="match status" value="1"/>
</dbReference>
<keyword evidence="1 2" id="KW-0238">DNA-binding</keyword>
<feature type="compositionally biased region" description="Low complexity" evidence="3">
    <location>
        <begin position="7"/>
        <end position="18"/>
    </location>
</feature>
<evidence type="ECO:0000313" key="5">
    <source>
        <dbReference type="EMBL" id="TWT19023.1"/>
    </source>
</evidence>
<dbReference type="SUPFAM" id="SSF46689">
    <property type="entry name" value="Homeodomain-like"/>
    <property type="match status" value="1"/>
</dbReference>
<proteinExistence type="predicted"/>
<dbReference type="Gene3D" id="1.10.357.10">
    <property type="entry name" value="Tetracycline Repressor, domain 2"/>
    <property type="match status" value="1"/>
</dbReference>
<dbReference type="EMBL" id="VOHM01000034">
    <property type="protein sequence ID" value="TWT19023.1"/>
    <property type="molecule type" value="Genomic_DNA"/>
</dbReference>
<feature type="region of interest" description="Disordered" evidence="3">
    <location>
        <begin position="1"/>
        <end position="24"/>
    </location>
</feature>
<gene>
    <name evidence="5" type="ORF">FRX94_11730</name>
</gene>
<dbReference type="PANTHER" id="PTHR30055">
    <property type="entry name" value="HTH-TYPE TRANSCRIPTIONAL REGULATOR RUTR"/>
    <property type="match status" value="1"/>
</dbReference>
<dbReference type="Proteomes" id="UP000320791">
    <property type="component" value="Unassembled WGS sequence"/>
</dbReference>
<dbReference type="GO" id="GO:0000976">
    <property type="term" value="F:transcription cis-regulatory region binding"/>
    <property type="evidence" value="ECO:0007669"/>
    <property type="project" value="TreeGrafter"/>
</dbReference>
<evidence type="ECO:0000313" key="6">
    <source>
        <dbReference type="Proteomes" id="UP000320791"/>
    </source>
</evidence>
<evidence type="ECO:0000259" key="4">
    <source>
        <dbReference type="PROSITE" id="PS50977"/>
    </source>
</evidence>
<reference evidence="5 6" key="1">
    <citation type="submission" date="2019-08" db="EMBL/GenBank/DDBJ databases">
        <authorList>
            <person name="Lei W."/>
        </authorList>
    </citation>
    <scope>NUCLEOTIDE SEQUENCE [LARGE SCALE GENOMIC DNA]</scope>
    <source>
        <strain evidence="5 6">CCUG 58627</strain>
    </source>
</reference>
<dbReference type="InterPro" id="IPR041678">
    <property type="entry name" value="TetR_C_16"/>
</dbReference>
<evidence type="ECO:0000256" key="3">
    <source>
        <dbReference type="SAM" id="MobiDB-lite"/>
    </source>
</evidence>
<dbReference type="OrthoDB" id="3210235at2"/>
<dbReference type="AlphaFoldDB" id="A0A5C5TXS8"/>
<dbReference type="Gene3D" id="1.10.10.60">
    <property type="entry name" value="Homeodomain-like"/>
    <property type="match status" value="1"/>
</dbReference>
<evidence type="ECO:0000256" key="2">
    <source>
        <dbReference type="PROSITE-ProRule" id="PRU00335"/>
    </source>
</evidence>
<dbReference type="InterPro" id="IPR001647">
    <property type="entry name" value="HTH_TetR"/>
</dbReference>
<dbReference type="SUPFAM" id="SSF48498">
    <property type="entry name" value="Tetracyclin repressor-like, C-terminal domain"/>
    <property type="match status" value="1"/>
</dbReference>
<dbReference type="InterPro" id="IPR009057">
    <property type="entry name" value="Homeodomain-like_sf"/>
</dbReference>
<dbReference type="InterPro" id="IPR050109">
    <property type="entry name" value="HTH-type_TetR-like_transc_reg"/>
</dbReference>
<dbReference type="PRINTS" id="PR00455">
    <property type="entry name" value="HTHTETR"/>
</dbReference>
<dbReference type="Pfam" id="PF17920">
    <property type="entry name" value="TetR_C_16"/>
    <property type="match status" value="1"/>
</dbReference>
<dbReference type="Pfam" id="PF00440">
    <property type="entry name" value="TetR_N"/>
    <property type="match status" value="1"/>
</dbReference>
<feature type="domain" description="HTH tetR-type" evidence="4">
    <location>
        <begin position="24"/>
        <end position="84"/>
    </location>
</feature>
<accession>A0A5C5TXS8</accession>
<organism evidence="5 6">
    <name type="scientific">Corynebacterium canis</name>
    <dbReference type="NCBI Taxonomy" id="679663"/>
    <lineage>
        <taxon>Bacteria</taxon>
        <taxon>Bacillati</taxon>
        <taxon>Actinomycetota</taxon>
        <taxon>Actinomycetes</taxon>
        <taxon>Mycobacteriales</taxon>
        <taxon>Corynebacteriaceae</taxon>
        <taxon>Corynebacterium</taxon>
    </lineage>
</organism>
<feature type="DNA-binding region" description="H-T-H motif" evidence="2">
    <location>
        <begin position="47"/>
        <end position="66"/>
    </location>
</feature>
<evidence type="ECO:0000256" key="1">
    <source>
        <dbReference type="ARBA" id="ARBA00023125"/>
    </source>
</evidence>
<comment type="caution">
    <text evidence="5">The sequence shown here is derived from an EMBL/GenBank/DDBJ whole genome shotgun (WGS) entry which is preliminary data.</text>
</comment>
<keyword evidence="6" id="KW-1185">Reference proteome</keyword>
<dbReference type="InterPro" id="IPR036271">
    <property type="entry name" value="Tet_transcr_reg_TetR-rel_C_sf"/>
</dbReference>
<name>A0A5C5TXS8_9CORY</name>
<dbReference type="GO" id="GO:0003700">
    <property type="term" value="F:DNA-binding transcription factor activity"/>
    <property type="evidence" value="ECO:0007669"/>
    <property type="project" value="TreeGrafter"/>
</dbReference>
<dbReference type="PROSITE" id="PS50977">
    <property type="entry name" value="HTH_TETR_2"/>
    <property type="match status" value="1"/>
</dbReference>
<protein>
    <submittedName>
        <fullName evidence="5">TetR/AcrR family transcriptional regulator</fullName>
    </submittedName>
</protein>
<sequence>MESVTEGKTQGKTQGKRGPQTDREDVKGEILSAAQQVFVENGFQRATLRRIAARAQVDPKLIHYYFGSKSDLFMHCIPSADGVAEVLAALRRFFSTPEFTGEMYVHRVLETVEQSSFGPAFLSLLRGFGDHEESRATARKFFGGEVIKLLRAQEGFEITDIERRLALIGAQMYGLVMTRYVLKYPAVANASIADLARDVGPVLDHYRSLGEYGTTKPLGKTY</sequence>